<proteinExistence type="predicted"/>
<reference evidence="2" key="2">
    <citation type="submission" date="2018-04" db="EMBL/GenBank/DDBJ databases">
        <title>OnivRS2 (Oryza nivara Reference Sequence Version 2).</title>
        <authorList>
            <person name="Zhang J."/>
            <person name="Kudrna D."/>
            <person name="Lee S."/>
            <person name="Talag J."/>
            <person name="Rajasekar S."/>
            <person name="Welchert J."/>
            <person name="Hsing Y.-I."/>
            <person name="Wing R.A."/>
        </authorList>
    </citation>
    <scope>NUCLEOTIDE SEQUENCE [LARGE SCALE GENOMIC DNA]</scope>
    <source>
        <strain evidence="2">SL10</strain>
    </source>
</reference>
<dbReference type="Gramene" id="ONIVA02G04470.1">
    <property type="protein sequence ID" value="ONIVA02G04470.1"/>
    <property type="gene ID" value="ONIVA02G04470"/>
</dbReference>
<dbReference type="HOGENOM" id="CLU_1043443_0_0_1"/>
<reference evidence="2" key="1">
    <citation type="submission" date="2015-04" db="UniProtKB">
        <authorList>
            <consortium name="EnsemblPlants"/>
        </authorList>
    </citation>
    <scope>IDENTIFICATION</scope>
    <source>
        <strain evidence="2">SL10</strain>
    </source>
</reference>
<feature type="region of interest" description="Disordered" evidence="1">
    <location>
        <begin position="155"/>
        <end position="198"/>
    </location>
</feature>
<protein>
    <submittedName>
        <fullName evidence="2">Uncharacterized protein</fullName>
    </submittedName>
</protein>
<feature type="region of interest" description="Disordered" evidence="1">
    <location>
        <begin position="65"/>
        <end position="89"/>
    </location>
</feature>
<evidence type="ECO:0000256" key="1">
    <source>
        <dbReference type="SAM" id="MobiDB-lite"/>
    </source>
</evidence>
<evidence type="ECO:0000313" key="2">
    <source>
        <dbReference type="EnsemblPlants" id="ONIVA02G04470.1"/>
    </source>
</evidence>
<keyword evidence="3" id="KW-1185">Reference proteome</keyword>
<organism evidence="2">
    <name type="scientific">Oryza nivara</name>
    <name type="common">Indian wild rice</name>
    <name type="synonym">Oryza sativa f. spontanea</name>
    <dbReference type="NCBI Taxonomy" id="4536"/>
    <lineage>
        <taxon>Eukaryota</taxon>
        <taxon>Viridiplantae</taxon>
        <taxon>Streptophyta</taxon>
        <taxon>Embryophyta</taxon>
        <taxon>Tracheophyta</taxon>
        <taxon>Spermatophyta</taxon>
        <taxon>Magnoliopsida</taxon>
        <taxon>Liliopsida</taxon>
        <taxon>Poales</taxon>
        <taxon>Poaceae</taxon>
        <taxon>BOP clade</taxon>
        <taxon>Oryzoideae</taxon>
        <taxon>Oryzeae</taxon>
        <taxon>Oryzinae</taxon>
        <taxon>Oryza</taxon>
    </lineage>
</organism>
<dbReference type="EnsemblPlants" id="ONIVA02G04470.1">
    <property type="protein sequence ID" value="ONIVA02G04470.1"/>
    <property type="gene ID" value="ONIVA02G04470"/>
</dbReference>
<feature type="compositionally biased region" description="Low complexity" evidence="1">
    <location>
        <begin position="182"/>
        <end position="193"/>
    </location>
</feature>
<evidence type="ECO:0000313" key="3">
    <source>
        <dbReference type="Proteomes" id="UP000006591"/>
    </source>
</evidence>
<sequence length="267" mass="28155">MARRQSEKRRFWTGRQSADWAARAASRRSGNSRTAVAYETSYASRPGSAPSMCATNTVRPPWFSARHSGVSAPRPNTSSLHGARRRSTDAIARTSSSGMLAVAFAPAAAAYCTSASNTYAGSPPAAPPAADAAAAPAAPATVSLARCGSAAPSDAARAVEKTVSRDTQAQQRRREPRNNGMDAADGPGDAAPDSDTTPLYPFDAGCTTSSFGPDIPFISFLLSPPPPPPQFLAPLLLPPCLTDTQTLSELVFLNEVMRKEEWFTRPD</sequence>
<dbReference type="AlphaFoldDB" id="A0A0E0G1J7"/>
<accession>A0A0E0G1J7</accession>
<name>A0A0E0G1J7_ORYNI</name>
<dbReference type="Proteomes" id="UP000006591">
    <property type="component" value="Chromosome 2"/>
</dbReference>